<evidence type="ECO:0000313" key="3">
    <source>
        <dbReference type="Proteomes" id="UP000054279"/>
    </source>
</evidence>
<proteinExistence type="predicted"/>
<name>A0A0C9UB73_SPHS4</name>
<dbReference type="AlphaFoldDB" id="A0A0C9UB73"/>
<dbReference type="EMBL" id="KN837236">
    <property type="protein sequence ID" value="KIJ31824.1"/>
    <property type="molecule type" value="Genomic_DNA"/>
</dbReference>
<sequence>MPEELPEAPQMASAVVGKICNSNSCPNIPQSLSNFKIQIKGSNKGQLTNRCIKCMEQDAGRKRKSREAGKEERAQTLKTDWPDMSPDSFFETLTDSQESDIQIQVSVDTSELIPMDLSSKERADGLSLMINDVMDLNWSPRVHHTRQAHTEYIYTCAQNIEREKRSKVLTEEEQPGTAANENKKQDGKQRKQNEQKRDRRKMERGECGGSMRIIVVDGNPQMRVSVRHVHSHASYEDIRLPEAWKEFIRNNLTLTPAKLWQHIISTEGLKDLSQVHVPFRQKSVYYYWHQLVQEKWRLSDDPFESAQQYLRTEGEAAFAEEMSDVISLPGTRQLAFHIKDMVSKWAPFTQELALDSTCMLFILSH</sequence>
<feature type="region of interest" description="Disordered" evidence="1">
    <location>
        <begin position="167"/>
        <end position="204"/>
    </location>
</feature>
<evidence type="ECO:0000256" key="1">
    <source>
        <dbReference type="SAM" id="MobiDB-lite"/>
    </source>
</evidence>
<feature type="region of interest" description="Disordered" evidence="1">
    <location>
        <begin position="58"/>
        <end position="85"/>
    </location>
</feature>
<dbReference type="OrthoDB" id="2437251at2759"/>
<feature type="compositionally biased region" description="Basic and acidic residues" evidence="1">
    <location>
        <begin position="58"/>
        <end position="75"/>
    </location>
</feature>
<protein>
    <submittedName>
        <fullName evidence="2">Unplaced genomic scaffold SPHSTscaffold_161, whole genome shotgun sequence</fullName>
    </submittedName>
</protein>
<dbReference type="Proteomes" id="UP000054279">
    <property type="component" value="Unassembled WGS sequence"/>
</dbReference>
<organism evidence="2 3">
    <name type="scientific">Sphaerobolus stellatus (strain SS14)</name>
    <dbReference type="NCBI Taxonomy" id="990650"/>
    <lineage>
        <taxon>Eukaryota</taxon>
        <taxon>Fungi</taxon>
        <taxon>Dikarya</taxon>
        <taxon>Basidiomycota</taxon>
        <taxon>Agaricomycotina</taxon>
        <taxon>Agaricomycetes</taxon>
        <taxon>Phallomycetidae</taxon>
        <taxon>Geastrales</taxon>
        <taxon>Sphaerobolaceae</taxon>
        <taxon>Sphaerobolus</taxon>
    </lineage>
</organism>
<accession>A0A0C9UB73</accession>
<reference evidence="2 3" key="1">
    <citation type="submission" date="2014-06" db="EMBL/GenBank/DDBJ databases">
        <title>Evolutionary Origins and Diversification of the Mycorrhizal Mutualists.</title>
        <authorList>
            <consortium name="DOE Joint Genome Institute"/>
            <consortium name="Mycorrhizal Genomics Consortium"/>
            <person name="Kohler A."/>
            <person name="Kuo A."/>
            <person name="Nagy L.G."/>
            <person name="Floudas D."/>
            <person name="Copeland A."/>
            <person name="Barry K.W."/>
            <person name="Cichocki N."/>
            <person name="Veneault-Fourrey C."/>
            <person name="LaButti K."/>
            <person name="Lindquist E.A."/>
            <person name="Lipzen A."/>
            <person name="Lundell T."/>
            <person name="Morin E."/>
            <person name="Murat C."/>
            <person name="Riley R."/>
            <person name="Ohm R."/>
            <person name="Sun H."/>
            <person name="Tunlid A."/>
            <person name="Henrissat B."/>
            <person name="Grigoriev I.V."/>
            <person name="Hibbett D.S."/>
            <person name="Martin F."/>
        </authorList>
    </citation>
    <scope>NUCLEOTIDE SEQUENCE [LARGE SCALE GENOMIC DNA]</scope>
    <source>
        <strain evidence="2 3">SS14</strain>
    </source>
</reference>
<keyword evidence="3" id="KW-1185">Reference proteome</keyword>
<dbReference type="HOGENOM" id="CLU_759034_0_0_1"/>
<feature type="compositionally biased region" description="Basic and acidic residues" evidence="1">
    <location>
        <begin position="181"/>
        <end position="204"/>
    </location>
</feature>
<evidence type="ECO:0000313" key="2">
    <source>
        <dbReference type="EMBL" id="KIJ31824.1"/>
    </source>
</evidence>
<gene>
    <name evidence="2" type="ORF">M422DRAFT_53205</name>
</gene>